<dbReference type="SUPFAM" id="SSF117281">
    <property type="entry name" value="Kelch motif"/>
    <property type="match status" value="1"/>
</dbReference>
<evidence type="ECO:0000256" key="1">
    <source>
        <dbReference type="ARBA" id="ARBA00022441"/>
    </source>
</evidence>
<dbReference type="SMART" id="SM00612">
    <property type="entry name" value="Kelch"/>
    <property type="match status" value="1"/>
</dbReference>
<accession>A0A3P7PMR8</accession>
<dbReference type="AlphaFoldDB" id="A0A3P7PMR8"/>
<dbReference type="EMBL" id="UYRU01110767">
    <property type="protein sequence ID" value="VDN44251.1"/>
    <property type="molecule type" value="Genomic_DNA"/>
</dbReference>
<gene>
    <name evidence="2" type="ORF">DILT_LOCUS19299</name>
</gene>
<dbReference type="Pfam" id="PF01344">
    <property type="entry name" value="Kelch_1"/>
    <property type="match status" value="1"/>
</dbReference>
<evidence type="ECO:0000313" key="3">
    <source>
        <dbReference type="Proteomes" id="UP000281553"/>
    </source>
</evidence>
<dbReference type="Gene3D" id="2.120.10.80">
    <property type="entry name" value="Kelch-type beta propeller"/>
    <property type="match status" value="1"/>
</dbReference>
<dbReference type="InterPro" id="IPR006652">
    <property type="entry name" value="Kelch_1"/>
</dbReference>
<proteinExistence type="predicted"/>
<name>A0A3P7PMR8_DIBLA</name>
<dbReference type="InterPro" id="IPR015915">
    <property type="entry name" value="Kelch-typ_b-propeller"/>
</dbReference>
<protein>
    <recommendedName>
        <fullName evidence="4">Kelch repeat protein</fullName>
    </recommendedName>
</protein>
<sequence length="88" mass="9638">MLYAVGGFDGDRRLASVERYNPETDVWVEVASLNRPRSGAADAKRRRSTGLSLPGPHASFAPFASGIHLPFVDMSRLALWTPALTLRL</sequence>
<evidence type="ECO:0000313" key="2">
    <source>
        <dbReference type="EMBL" id="VDN44251.1"/>
    </source>
</evidence>
<keyword evidence="3" id="KW-1185">Reference proteome</keyword>
<dbReference type="OrthoDB" id="6264324at2759"/>
<evidence type="ECO:0008006" key="4">
    <source>
        <dbReference type="Google" id="ProtNLM"/>
    </source>
</evidence>
<keyword evidence="1" id="KW-0880">Kelch repeat</keyword>
<dbReference type="Proteomes" id="UP000281553">
    <property type="component" value="Unassembled WGS sequence"/>
</dbReference>
<organism evidence="2 3">
    <name type="scientific">Dibothriocephalus latus</name>
    <name type="common">Fish tapeworm</name>
    <name type="synonym">Diphyllobothrium latum</name>
    <dbReference type="NCBI Taxonomy" id="60516"/>
    <lineage>
        <taxon>Eukaryota</taxon>
        <taxon>Metazoa</taxon>
        <taxon>Spiralia</taxon>
        <taxon>Lophotrochozoa</taxon>
        <taxon>Platyhelminthes</taxon>
        <taxon>Cestoda</taxon>
        <taxon>Eucestoda</taxon>
        <taxon>Diphyllobothriidea</taxon>
        <taxon>Diphyllobothriidae</taxon>
        <taxon>Dibothriocephalus</taxon>
    </lineage>
</organism>
<reference evidence="2 3" key="1">
    <citation type="submission" date="2018-11" db="EMBL/GenBank/DDBJ databases">
        <authorList>
            <consortium name="Pathogen Informatics"/>
        </authorList>
    </citation>
    <scope>NUCLEOTIDE SEQUENCE [LARGE SCALE GENOMIC DNA]</scope>
</reference>